<dbReference type="EMBL" id="LNIX01000004">
    <property type="protein sequence ID" value="OXA55257.1"/>
    <property type="molecule type" value="Genomic_DNA"/>
</dbReference>
<name>A0A226EDZ1_FOLCA</name>
<dbReference type="OrthoDB" id="10368855at2759"/>
<feature type="transmembrane region" description="Helical" evidence="1">
    <location>
        <begin position="43"/>
        <end position="64"/>
    </location>
</feature>
<keyword evidence="1" id="KW-0472">Membrane</keyword>
<comment type="caution">
    <text evidence="2">The sequence shown here is derived from an EMBL/GenBank/DDBJ whole genome shotgun (WGS) entry which is preliminary data.</text>
</comment>
<feature type="transmembrane region" description="Helical" evidence="1">
    <location>
        <begin position="199"/>
        <end position="224"/>
    </location>
</feature>
<feature type="transmembrane region" description="Helical" evidence="1">
    <location>
        <begin position="152"/>
        <end position="171"/>
    </location>
</feature>
<feature type="transmembrane region" description="Helical" evidence="1">
    <location>
        <begin position="350"/>
        <end position="369"/>
    </location>
</feature>
<keyword evidence="1" id="KW-0812">Transmembrane</keyword>
<feature type="transmembrane region" description="Helical" evidence="1">
    <location>
        <begin position="456"/>
        <end position="474"/>
    </location>
</feature>
<protein>
    <recommendedName>
        <fullName evidence="4">Odorant receptor</fullName>
    </recommendedName>
</protein>
<feature type="transmembrane region" description="Helical" evidence="1">
    <location>
        <begin position="381"/>
        <end position="401"/>
    </location>
</feature>
<dbReference type="AlphaFoldDB" id="A0A226EDZ1"/>
<accession>A0A226EDZ1</accession>
<evidence type="ECO:0000313" key="2">
    <source>
        <dbReference type="EMBL" id="OXA55257.1"/>
    </source>
</evidence>
<reference evidence="2 3" key="1">
    <citation type="submission" date="2015-12" db="EMBL/GenBank/DDBJ databases">
        <title>The genome of Folsomia candida.</title>
        <authorList>
            <person name="Faddeeva A."/>
            <person name="Derks M.F."/>
            <person name="Anvar Y."/>
            <person name="Smit S."/>
            <person name="Van Straalen N."/>
            <person name="Roelofs D."/>
        </authorList>
    </citation>
    <scope>NUCLEOTIDE SEQUENCE [LARGE SCALE GENOMIC DNA]</scope>
    <source>
        <strain evidence="2 3">VU population</strain>
        <tissue evidence="2">Whole body</tissue>
    </source>
</reference>
<evidence type="ECO:0000256" key="1">
    <source>
        <dbReference type="SAM" id="Phobius"/>
    </source>
</evidence>
<keyword evidence="3" id="KW-1185">Reference proteome</keyword>
<sequence>MDDSGFGIYKYYFKLLRTFGAFPYRVEGNAQKVGHYRDGLWKWLYYINYIGTSFGAAFQAVQLALTIQYEPDPINVIAQLCWMFAMGIPFANQVYSLRNEDKIANSVDVWCQLERTVIGSSLRGLGNMPSGPLPTMSACHAAQNRLCKRTSAIYILMGITGFIGMAMHYWFMPKFPAYLYQIIEGEDVTIKYLCGAFQLWMVILIWINIFATEVIMVVASGSLVHCLETLSYRGAVVMANGQCDVPHLNEVLIKNWTAFEGKGMTGSGPPSKPQFNTGHTDKAQEKVLSAMNTESRAKADAGGGKGGYDEDSMYLASVVQNVVDIQYALDRYKDVEAVVDSLNNAFSKMVFAHQSIYMMLMCTLFYTPIRHLKILPVEGSTLFAIIALYYCIRLFVFFPAMGRLNAQSHTFVESWMEGLRHIPRGKYAYEFYMHKLESCRKLAFDSGGFYLMQKGTVLTFVSIVTTHIIVLLQLY</sequence>
<evidence type="ECO:0000313" key="3">
    <source>
        <dbReference type="Proteomes" id="UP000198287"/>
    </source>
</evidence>
<organism evidence="2 3">
    <name type="scientific">Folsomia candida</name>
    <name type="common">Springtail</name>
    <dbReference type="NCBI Taxonomy" id="158441"/>
    <lineage>
        <taxon>Eukaryota</taxon>
        <taxon>Metazoa</taxon>
        <taxon>Ecdysozoa</taxon>
        <taxon>Arthropoda</taxon>
        <taxon>Hexapoda</taxon>
        <taxon>Collembola</taxon>
        <taxon>Entomobryomorpha</taxon>
        <taxon>Isotomoidea</taxon>
        <taxon>Isotomidae</taxon>
        <taxon>Proisotominae</taxon>
        <taxon>Folsomia</taxon>
    </lineage>
</organism>
<feature type="transmembrane region" description="Helical" evidence="1">
    <location>
        <begin position="76"/>
        <end position="95"/>
    </location>
</feature>
<keyword evidence="1" id="KW-1133">Transmembrane helix</keyword>
<proteinExistence type="predicted"/>
<evidence type="ECO:0008006" key="4">
    <source>
        <dbReference type="Google" id="ProtNLM"/>
    </source>
</evidence>
<gene>
    <name evidence="2" type="ORF">Fcan01_08828</name>
</gene>
<dbReference type="Proteomes" id="UP000198287">
    <property type="component" value="Unassembled WGS sequence"/>
</dbReference>